<dbReference type="PIRSF" id="PIRSF000161">
    <property type="entry name" value="DHPR"/>
    <property type="match status" value="1"/>
</dbReference>
<dbReference type="InterPro" id="IPR022663">
    <property type="entry name" value="DapB_C"/>
</dbReference>
<evidence type="ECO:0000256" key="13">
    <source>
        <dbReference type="HAMAP-Rule" id="MF_00102"/>
    </source>
</evidence>
<dbReference type="GO" id="GO:0008839">
    <property type="term" value="F:4-hydroxy-tetrahydrodipicolinate reductase"/>
    <property type="evidence" value="ECO:0007669"/>
    <property type="project" value="UniProtKB-UniRule"/>
</dbReference>
<dbReference type="SUPFAM" id="SSF55347">
    <property type="entry name" value="Glyceraldehyde-3-phosphate dehydrogenase-like, C-terminal domain"/>
    <property type="match status" value="1"/>
</dbReference>
<dbReference type="InterPro" id="IPR036291">
    <property type="entry name" value="NAD(P)-bd_dom_sf"/>
</dbReference>
<dbReference type="GO" id="GO:0016726">
    <property type="term" value="F:oxidoreductase activity, acting on CH or CH2 groups, NAD or NADP as acceptor"/>
    <property type="evidence" value="ECO:0007669"/>
    <property type="project" value="UniProtKB-UniRule"/>
</dbReference>
<dbReference type="AlphaFoldDB" id="A0A1B7X9L4"/>
<comment type="function">
    <text evidence="13">Catalyzes the conversion of 4-hydroxy-tetrahydrodipicolinate (HTPA) to tetrahydrodipicolinate.</text>
</comment>
<organism evidence="16 17">
    <name type="scientific">Halodesulfovibrio spirochaetisodalis</name>
    <dbReference type="NCBI Taxonomy" id="1560234"/>
    <lineage>
        <taxon>Bacteria</taxon>
        <taxon>Pseudomonadati</taxon>
        <taxon>Thermodesulfobacteriota</taxon>
        <taxon>Desulfovibrionia</taxon>
        <taxon>Desulfovibrionales</taxon>
        <taxon>Desulfovibrionaceae</taxon>
        <taxon>Halodesulfovibrio</taxon>
    </lineage>
</organism>
<keyword evidence="7 13" id="KW-0520">NAD</keyword>
<name>A0A1B7X9L4_9BACT</name>
<feature type="binding site" evidence="13">
    <location>
        <begin position="116"/>
        <end position="119"/>
    </location>
    <ligand>
        <name>NAD(+)</name>
        <dbReference type="ChEBI" id="CHEBI:57540"/>
    </ligand>
</feature>
<dbReference type="FunFam" id="3.30.360.10:FF:000004">
    <property type="entry name" value="4-hydroxy-tetrahydrodipicolinate reductase"/>
    <property type="match status" value="1"/>
</dbReference>
<evidence type="ECO:0000256" key="8">
    <source>
        <dbReference type="ARBA" id="ARBA00023154"/>
    </source>
</evidence>
<comment type="caution">
    <text evidence="13">Was originally thought to be a dihydrodipicolinate reductase (DHDPR), catalyzing the conversion of dihydrodipicolinate to tetrahydrodipicolinate. However, it was shown in E.coli that the substrate of the enzymatic reaction is not dihydrodipicolinate (DHDP) but in fact (2S,4S)-4-hydroxy-2,3,4,5-tetrahydrodipicolinic acid (HTPA), the product released by the DapA-catalyzed reaction.</text>
</comment>
<comment type="catalytic activity">
    <reaction evidence="11 13">
        <text>(S)-2,3,4,5-tetrahydrodipicolinate + NADP(+) + H2O = (2S,4S)-4-hydroxy-2,3,4,5-tetrahydrodipicolinate + NADPH + H(+)</text>
        <dbReference type="Rhea" id="RHEA:35331"/>
        <dbReference type="ChEBI" id="CHEBI:15377"/>
        <dbReference type="ChEBI" id="CHEBI:15378"/>
        <dbReference type="ChEBI" id="CHEBI:16845"/>
        <dbReference type="ChEBI" id="CHEBI:57783"/>
        <dbReference type="ChEBI" id="CHEBI:58349"/>
        <dbReference type="ChEBI" id="CHEBI:67139"/>
        <dbReference type="EC" id="1.17.1.8"/>
    </reaction>
</comment>
<feature type="active site" description="Proton donor/acceptor" evidence="13">
    <location>
        <position position="149"/>
    </location>
</feature>
<protein>
    <recommendedName>
        <fullName evidence="10 13">4-hydroxy-tetrahydrodipicolinate reductase</fullName>
        <shortName evidence="13">HTPA reductase</shortName>
        <ecNumber evidence="10 13">1.17.1.8</ecNumber>
    </recommendedName>
</protein>
<keyword evidence="5 13" id="KW-0220">Diaminopimelate biosynthesis</keyword>
<evidence type="ECO:0000313" key="16">
    <source>
        <dbReference type="EMBL" id="OBQ46037.1"/>
    </source>
</evidence>
<dbReference type="Gene3D" id="3.30.360.10">
    <property type="entry name" value="Dihydrodipicolinate Reductase, domain 2"/>
    <property type="match status" value="1"/>
</dbReference>
<evidence type="ECO:0000256" key="9">
    <source>
        <dbReference type="ARBA" id="ARBA00037922"/>
    </source>
</evidence>
<feature type="binding site" evidence="13">
    <location>
        <position position="37"/>
    </location>
    <ligand>
        <name>NADP(+)</name>
        <dbReference type="ChEBI" id="CHEBI:58349"/>
    </ligand>
</feature>
<comment type="catalytic activity">
    <reaction evidence="12 13">
        <text>(S)-2,3,4,5-tetrahydrodipicolinate + NAD(+) + H2O = (2S,4S)-4-hydroxy-2,3,4,5-tetrahydrodipicolinate + NADH + H(+)</text>
        <dbReference type="Rhea" id="RHEA:35323"/>
        <dbReference type="ChEBI" id="CHEBI:15377"/>
        <dbReference type="ChEBI" id="CHEBI:15378"/>
        <dbReference type="ChEBI" id="CHEBI:16845"/>
        <dbReference type="ChEBI" id="CHEBI:57540"/>
        <dbReference type="ChEBI" id="CHEBI:57945"/>
        <dbReference type="ChEBI" id="CHEBI:67139"/>
        <dbReference type="EC" id="1.17.1.8"/>
    </reaction>
</comment>
<keyword evidence="4 13" id="KW-0521">NADP</keyword>
<dbReference type="Proteomes" id="UP000091979">
    <property type="component" value="Unassembled WGS sequence"/>
</dbReference>
<comment type="subunit">
    <text evidence="13">Homotetramer.</text>
</comment>
<dbReference type="InterPro" id="IPR000846">
    <property type="entry name" value="DapB_N"/>
</dbReference>
<dbReference type="PATRIC" id="fig|1560234.3.peg.2240"/>
<dbReference type="OrthoDB" id="9790352at2"/>
<evidence type="ECO:0000256" key="10">
    <source>
        <dbReference type="ARBA" id="ARBA00038983"/>
    </source>
</evidence>
<comment type="caution">
    <text evidence="16">The sequence shown here is derived from an EMBL/GenBank/DDBJ whole genome shotgun (WGS) entry which is preliminary data.</text>
</comment>
<feature type="binding site" evidence="13">
    <location>
        <begin position="92"/>
        <end position="94"/>
    </location>
    <ligand>
        <name>NAD(+)</name>
        <dbReference type="ChEBI" id="CHEBI:57540"/>
    </ligand>
</feature>
<gene>
    <name evidence="13" type="primary">dapB</name>
    <name evidence="16" type="ORF">SP90_14805</name>
</gene>
<dbReference type="PANTHER" id="PTHR20836:SF0">
    <property type="entry name" value="4-HYDROXY-TETRAHYDRODIPICOLINATE REDUCTASE 1, CHLOROPLASTIC-RELATED"/>
    <property type="match status" value="1"/>
</dbReference>
<dbReference type="STRING" id="1560234.SP90_14805"/>
<keyword evidence="8 13" id="KW-0457">Lysine biosynthesis</keyword>
<dbReference type="InterPro" id="IPR023940">
    <property type="entry name" value="DHDPR_bac"/>
</dbReference>
<evidence type="ECO:0000256" key="5">
    <source>
        <dbReference type="ARBA" id="ARBA00022915"/>
    </source>
</evidence>
<evidence type="ECO:0000256" key="6">
    <source>
        <dbReference type="ARBA" id="ARBA00023002"/>
    </source>
</evidence>
<proteinExistence type="inferred from homology"/>
<sequence>MSVSIVVMGANGRMGATIARLAQEGEKYELAAVVARKGHEASLKQYGCEVATDLDSLLGKLDQAVIIDFTSPAASLEHAKVAAKHKTPIVMGTTGLTNEERAELEGLAKTSPMFWAPNTSVGVHALTCILPELVKILGEEYDLEMVELHHNKKKDSPSGTAMRLAECLAKAKNWDLDTVANYHREGMIGERPKEEIGIQTIRGGDVVGVHTVYAMGPGERIEITHHAHSRETFAAGALRAAYWLAGREAGKLYSMSDMI</sequence>
<dbReference type="GO" id="GO:0005829">
    <property type="term" value="C:cytosol"/>
    <property type="evidence" value="ECO:0007669"/>
    <property type="project" value="TreeGrafter"/>
</dbReference>
<dbReference type="PANTHER" id="PTHR20836">
    <property type="entry name" value="DIHYDRODIPICOLINATE REDUCTASE"/>
    <property type="match status" value="1"/>
</dbReference>
<dbReference type="EMBL" id="JXMS01000032">
    <property type="protein sequence ID" value="OBQ46037.1"/>
    <property type="molecule type" value="Genomic_DNA"/>
</dbReference>
<dbReference type="Gene3D" id="3.40.50.720">
    <property type="entry name" value="NAD(P)-binding Rossmann-like Domain"/>
    <property type="match status" value="1"/>
</dbReference>
<evidence type="ECO:0000256" key="3">
    <source>
        <dbReference type="ARBA" id="ARBA00022605"/>
    </source>
</evidence>
<evidence type="ECO:0000259" key="14">
    <source>
        <dbReference type="Pfam" id="PF01113"/>
    </source>
</evidence>
<dbReference type="SUPFAM" id="SSF51735">
    <property type="entry name" value="NAD(P)-binding Rossmann-fold domains"/>
    <property type="match status" value="1"/>
</dbReference>
<feature type="domain" description="Dihydrodipicolinate reductase C-terminal" evidence="15">
    <location>
        <begin position="122"/>
        <end position="259"/>
    </location>
</feature>
<evidence type="ECO:0000256" key="11">
    <source>
        <dbReference type="ARBA" id="ARBA00049080"/>
    </source>
</evidence>
<evidence type="ECO:0000256" key="1">
    <source>
        <dbReference type="ARBA" id="ARBA00006642"/>
    </source>
</evidence>
<feature type="binding site" evidence="13">
    <location>
        <begin position="159"/>
        <end position="160"/>
    </location>
    <ligand>
        <name>(S)-2,3,4,5-tetrahydrodipicolinate</name>
        <dbReference type="ChEBI" id="CHEBI:16845"/>
    </ligand>
</feature>
<dbReference type="HAMAP" id="MF_00102">
    <property type="entry name" value="DapB"/>
    <property type="match status" value="1"/>
</dbReference>
<dbReference type="GO" id="GO:0050661">
    <property type="term" value="F:NADP binding"/>
    <property type="evidence" value="ECO:0007669"/>
    <property type="project" value="UniProtKB-UniRule"/>
</dbReference>
<feature type="binding site" evidence="13">
    <location>
        <begin position="9"/>
        <end position="14"/>
    </location>
    <ligand>
        <name>NAD(+)</name>
        <dbReference type="ChEBI" id="CHEBI:57540"/>
    </ligand>
</feature>
<evidence type="ECO:0000256" key="7">
    <source>
        <dbReference type="ARBA" id="ARBA00023027"/>
    </source>
</evidence>
<keyword evidence="6 13" id="KW-0560">Oxidoreductase</keyword>
<dbReference type="GO" id="GO:0051287">
    <property type="term" value="F:NAD binding"/>
    <property type="evidence" value="ECO:0007669"/>
    <property type="project" value="UniProtKB-UniRule"/>
</dbReference>
<dbReference type="UniPathway" id="UPA00034">
    <property type="reaction ID" value="UER00018"/>
</dbReference>
<dbReference type="NCBIfam" id="TIGR00036">
    <property type="entry name" value="dapB"/>
    <property type="match status" value="1"/>
</dbReference>
<comment type="caution">
    <text evidence="13">Lacks conserved residue(s) required for the propagation of feature annotation.</text>
</comment>
<keyword evidence="2 13" id="KW-0963">Cytoplasm</keyword>
<dbReference type="GO" id="GO:0009089">
    <property type="term" value="P:lysine biosynthetic process via diaminopimelate"/>
    <property type="evidence" value="ECO:0007669"/>
    <property type="project" value="UniProtKB-UniRule"/>
</dbReference>
<evidence type="ECO:0000313" key="17">
    <source>
        <dbReference type="Proteomes" id="UP000091979"/>
    </source>
</evidence>
<feature type="active site" description="Proton donor" evidence="13">
    <location>
        <position position="153"/>
    </location>
</feature>
<keyword evidence="3 13" id="KW-0028">Amino-acid biosynthesis</keyword>
<dbReference type="CDD" id="cd02274">
    <property type="entry name" value="DHDPR_N"/>
    <property type="match status" value="1"/>
</dbReference>
<comment type="pathway">
    <text evidence="9 13">Amino-acid biosynthesis; L-lysine biosynthesis via DAP pathway; (S)-tetrahydrodipicolinate from L-aspartate: step 4/4.</text>
</comment>
<feature type="domain" description="Dihydrodipicolinate reductase N-terminal" evidence="14">
    <location>
        <begin position="4"/>
        <end position="118"/>
    </location>
</feature>
<dbReference type="GO" id="GO:0019877">
    <property type="term" value="P:diaminopimelate biosynthetic process"/>
    <property type="evidence" value="ECO:0007669"/>
    <property type="project" value="UniProtKB-UniRule"/>
</dbReference>
<feature type="binding site" evidence="13">
    <location>
        <position position="150"/>
    </location>
    <ligand>
        <name>(S)-2,3,4,5-tetrahydrodipicolinate</name>
        <dbReference type="ChEBI" id="CHEBI:16845"/>
    </ligand>
</feature>
<accession>A0A1B7X9L4</accession>
<dbReference type="RefSeq" id="WP_066858006.1">
    <property type="nucleotide sequence ID" value="NZ_JXMS01000032.1"/>
</dbReference>
<evidence type="ECO:0000259" key="15">
    <source>
        <dbReference type="Pfam" id="PF05173"/>
    </source>
</evidence>
<evidence type="ECO:0000256" key="4">
    <source>
        <dbReference type="ARBA" id="ARBA00022857"/>
    </source>
</evidence>
<dbReference type="Pfam" id="PF05173">
    <property type="entry name" value="DapB_C"/>
    <property type="match status" value="1"/>
</dbReference>
<comment type="similarity">
    <text evidence="1 13">Belongs to the DapB family.</text>
</comment>
<reference evidence="16 17" key="1">
    <citation type="submission" date="2015-01" db="EMBL/GenBank/DDBJ databases">
        <title>Desulfovibrio sp. JC271 draft genome sequence.</title>
        <authorList>
            <person name="Shivani Y."/>
            <person name="Subhash Y."/>
            <person name="Sasikala C."/>
            <person name="Ramana C.V."/>
        </authorList>
    </citation>
    <scope>NUCLEOTIDE SEQUENCE [LARGE SCALE GENOMIC DNA]</scope>
    <source>
        <strain evidence="16 17">JC271</strain>
    </source>
</reference>
<comment type="subcellular location">
    <subcellularLocation>
        <location evidence="13">Cytoplasm</location>
    </subcellularLocation>
</comment>
<evidence type="ECO:0000256" key="2">
    <source>
        <dbReference type="ARBA" id="ARBA00022490"/>
    </source>
</evidence>
<dbReference type="Pfam" id="PF01113">
    <property type="entry name" value="DapB_N"/>
    <property type="match status" value="1"/>
</dbReference>
<evidence type="ECO:0000256" key="12">
    <source>
        <dbReference type="ARBA" id="ARBA00049396"/>
    </source>
</evidence>
<keyword evidence="17" id="KW-1185">Reference proteome</keyword>
<dbReference type="EC" id="1.17.1.8" evidence="10 13"/>